<sequence>MSIKDFFKPTKLKIIIFIIIAVLAFTVGLDKEPVGVGEPKLPNLQYVAPECETYVNLLLGFWPFSEKVCINMDGFPLLAIPSVIADYADYFDYLSNFTGFFQITSILVFSILFILFSMIYWYLLSCLMVSIYKKIRKNHIFNQRS</sequence>
<dbReference type="AlphaFoldDB" id="A0A2G9YDJ6"/>
<evidence type="ECO:0000256" key="1">
    <source>
        <dbReference type="SAM" id="Phobius"/>
    </source>
</evidence>
<organism evidence="2 3">
    <name type="scientific">Candidatus Portnoybacteria bacterium CG23_combo_of_CG06-09_8_20_14_all_37_13</name>
    <dbReference type="NCBI Taxonomy" id="1974819"/>
    <lineage>
        <taxon>Bacteria</taxon>
        <taxon>Candidatus Portnoyibacteriota</taxon>
    </lineage>
</organism>
<reference evidence="2 3" key="1">
    <citation type="submission" date="2017-09" db="EMBL/GenBank/DDBJ databases">
        <title>Depth-based differentiation of microbial function through sediment-hosted aquifers and enrichment of novel symbionts in the deep terrestrial subsurface.</title>
        <authorList>
            <person name="Probst A.J."/>
            <person name="Ladd B."/>
            <person name="Jarett J.K."/>
            <person name="Geller-Mcgrath D.E."/>
            <person name="Sieber C.M."/>
            <person name="Emerson J.B."/>
            <person name="Anantharaman K."/>
            <person name="Thomas B.C."/>
            <person name="Malmstrom R."/>
            <person name="Stieglmeier M."/>
            <person name="Klingl A."/>
            <person name="Woyke T."/>
            <person name="Ryan C.M."/>
            <person name="Banfield J.F."/>
        </authorList>
    </citation>
    <scope>NUCLEOTIDE SEQUENCE [LARGE SCALE GENOMIC DNA]</scope>
    <source>
        <strain evidence="2">CG23_combo_of_CG06-09_8_20_14_all_37_13</strain>
    </source>
</reference>
<name>A0A2G9YDJ6_9BACT</name>
<accession>A0A2G9YDJ6</accession>
<feature type="transmembrane region" description="Helical" evidence="1">
    <location>
        <begin position="100"/>
        <end position="124"/>
    </location>
</feature>
<keyword evidence="1" id="KW-0472">Membrane</keyword>
<proteinExistence type="predicted"/>
<keyword evidence="1" id="KW-0812">Transmembrane</keyword>
<keyword evidence="1" id="KW-1133">Transmembrane helix</keyword>
<evidence type="ECO:0000313" key="3">
    <source>
        <dbReference type="Proteomes" id="UP000231480"/>
    </source>
</evidence>
<protein>
    <submittedName>
        <fullName evidence="2">Uncharacterized protein</fullName>
    </submittedName>
</protein>
<dbReference type="EMBL" id="PCRH01000017">
    <property type="protein sequence ID" value="PIP17284.1"/>
    <property type="molecule type" value="Genomic_DNA"/>
</dbReference>
<comment type="caution">
    <text evidence="2">The sequence shown here is derived from an EMBL/GenBank/DDBJ whole genome shotgun (WGS) entry which is preliminary data.</text>
</comment>
<evidence type="ECO:0000313" key="2">
    <source>
        <dbReference type="EMBL" id="PIP17284.1"/>
    </source>
</evidence>
<dbReference type="Proteomes" id="UP000231480">
    <property type="component" value="Unassembled WGS sequence"/>
</dbReference>
<gene>
    <name evidence="2" type="ORF">COX44_00670</name>
</gene>
<feature type="transmembrane region" description="Helical" evidence="1">
    <location>
        <begin position="12"/>
        <end position="29"/>
    </location>
</feature>